<evidence type="ECO:0000256" key="4">
    <source>
        <dbReference type="ARBA" id="ARBA00022840"/>
    </source>
</evidence>
<name>A0AAN4ZP35_9BILA</name>
<comment type="caution">
    <text evidence="6">The sequence shown here is derived from an EMBL/GenBank/DDBJ whole genome shotgun (WGS) entry which is preliminary data.</text>
</comment>
<dbReference type="SUPFAM" id="SSF63862">
    <property type="entry name" value="Thiamin pyrophosphokinase, substrate-binding domain"/>
    <property type="match status" value="1"/>
</dbReference>
<dbReference type="Proteomes" id="UP001328107">
    <property type="component" value="Unassembled WGS sequence"/>
</dbReference>
<reference evidence="7" key="1">
    <citation type="submission" date="2022-10" db="EMBL/GenBank/DDBJ databases">
        <title>Genome assembly of Pristionchus species.</title>
        <authorList>
            <person name="Yoshida K."/>
            <person name="Sommer R.J."/>
        </authorList>
    </citation>
    <scope>NUCLEOTIDE SEQUENCE [LARGE SCALE GENOMIC DNA]</scope>
    <source>
        <strain evidence="7">RS5460</strain>
    </source>
</reference>
<accession>A0AAN4ZP35</accession>
<dbReference type="EMBL" id="BTRK01000003">
    <property type="protein sequence ID" value="GMR41185.1"/>
    <property type="molecule type" value="Genomic_DNA"/>
</dbReference>
<dbReference type="Pfam" id="PF04263">
    <property type="entry name" value="TPK_catalytic"/>
    <property type="match status" value="1"/>
</dbReference>
<organism evidence="6 7">
    <name type="scientific">Pristionchus mayeri</name>
    <dbReference type="NCBI Taxonomy" id="1317129"/>
    <lineage>
        <taxon>Eukaryota</taxon>
        <taxon>Metazoa</taxon>
        <taxon>Ecdysozoa</taxon>
        <taxon>Nematoda</taxon>
        <taxon>Chromadorea</taxon>
        <taxon>Rhabditida</taxon>
        <taxon>Rhabditina</taxon>
        <taxon>Diplogasteromorpha</taxon>
        <taxon>Diplogasteroidea</taxon>
        <taxon>Neodiplogasteridae</taxon>
        <taxon>Pristionchus</taxon>
    </lineage>
</organism>
<dbReference type="FunFam" id="2.60.120.320:FF:000001">
    <property type="entry name" value="Thiamine pyrophosphokinase"/>
    <property type="match status" value="1"/>
</dbReference>
<dbReference type="InterPro" id="IPR036371">
    <property type="entry name" value="TPK_B1-bd_sf"/>
</dbReference>
<dbReference type="GO" id="GO:0005524">
    <property type="term" value="F:ATP binding"/>
    <property type="evidence" value="ECO:0007669"/>
    <property type="project" value="UniProtKB-KW"/>
</dbReference>
<evidence type="ECO:0000313" key="6">
    <source>
        <dbReference type="EMBL" id="GMR41185.1"/>
    </source>
</evidence>
<keyword evidence="4" id="KW-0067">ATP-binding</keyword>
<dbReference type="PANTHER" id="PTHR13622">
    <property type="entry name" value="THIAMIN PYROPHOSPHOKINASE"/>
    <property type="match status" value="1"/>
</dbReference>
<dbReference type="InterPro" id="IPR007373">
    <property type="entry name" value="Thiamin_PyroPKinase_B1-bd"/>
</dbReference>
<keyword evidence="1" id="KW-0808">Transferase</keyword>
<keyword evidence="3" id="KW-0418">Kinase</keyword>
<keyword evidence="2" id="KW-0547">Nucleotide-binding</keyword>
<evidence type="ECO:0000259" key="5">
    <source>
        <dbReference type="SMART" id="SM00983"/>
    </source>
</evidence>
<dbReference type="GO" id="GO:0004788">
    <property type="term" value="F:thiamine diphosphokinase activity"/>
    <property type="evidence" value="ECO:0007669"/>
    <property type="project" value="InterPro"/>
</dbReference>
<dbReference type="GO" id="GO:0006772">
    <property type="term" value="P:thiamine metabolic process"/>
    <property type="evidence" value="ECO:0007669"/>
    <property type="project" value="InterPro"/>
</dbReference>
<feature type="non-terminal residue" evidence="6">
    <location>
        <position position="254"/>
    </location>
</feature>
<evidence type="ECO:0000313" key="7">
    <source>
        <dbReference type="Proteomes" id="UP001328107"/>
    </source>
</evidence>
<dbReference type="InterPro" id="IPR007371">
    <property type="entry name" value="TPK_catalytic"/>
</dbReference>
<dbReference type="InterPro" id="IPR036759">
    <property type="entry name" value="TPK_catalytic_sf"/>
</dbReference>
<protein>
    <recommendedName>
        <fullName evidence="5">Thiamin pyrophosphokinase thiamin-binding domain-containing protein</fullName>
    </recommendedName>
</protein>
<dbReference type="GO" id="GO:0030975">
    <property type="term" value="F:thiamine binding"/>
    <property type="evidence" value="ECO:0007669"/>
    <property type="project" value="InterPro"/>
</dbReference>
<dbReference type="Gene3D" id="3.40.50.10240">
    <property type="entry name" value="Thiamin pyrophosphokinase, catalytic domain"/>
    <property type="match status" value="1"/>
</dbReference>
<dbReference type="GO" id="GO:0009229">
    <property type="term" value="P:thiamine diphosphate biosynthetic process"/>
    <property type="evidence" value="ECO:0007669"/>
    <property type="project" value="InterPro"/>
</dbReference>
<dbReference type="SUPFAM" id="SSF63999">
    <property type="entry name" value="Thiamin pyrophosphokinase, catalytic domain"/>
    <property type="match status" value="1"/>
</dbReference>
<dbReference type="Gene3D" id="2.60.120.320">
    <property type="entry name" value="Thiamin pyrophosphokinase, thiamin-binding domain"/>
    <property type="match status" value="1"/>
</dbReference>
<dbReference type="SMART" id="SM00983">
    <property type="entry name" value="TPK_B1_binding"/>
    <property type="match status" value="1"/>
</dbReference>
<evidence type="ECO:0000256" key="3">
    <source>
        <dbReference type="ARBA" id="ARBA00022777"/>
    </source>
</evidence>
<proteinExistence type="predicted"/>
<dbReference type="GO" id="GO:0016301">
    <property type="term" value="F:kinase activity"/>
    <property type="evidence" value="ECO:0007669"/>
    <property type="project" value="UniProtKB-KW"/>
</dbReference>
<feature type="domain" description="Thiamin pyrophosphokinase thiamin-binding" evidence="5">
    <location>
        <begin position="161"/>
        <end position="237"/>
    </location>
</feature>
<dbReference type="InterPro" id="IPR006282">
    <property type="entry name" value="Thi_PPkinase"/>
</dbReference>
<dbReference type="NCBIfam" id="TIGR01378">
    <property type="entry name" value="thi_PPkinase"/>
    <property type="match status" value="1"/>
</dbReference>
<dbReference type="AlphaFoldDB" id="A0AAN4ZP35"/>
<evidence type="ECO:0000256" key="2">
    <source>
        <dbReference type="ARBA" id="ARBA00022741"/>
    </source>
</evidence>
<evidence type="ECO:0000256" key="1">
    <source>
        <dbReference type="ARBA" id="ARBA00022679"/>
    </source>
</evidence>
<dbReference type="PANTHER" id="PTHR13622:SF8">
    <property type="entry name" value="THIAMIN PYROPHOSPHOKINASE 1"/>
    <property type="match status" value="1"/>
</dbReference>
<keyword evidence="7" id="KW-1185">Reference proteome</keyword>
<sequence>MSSVVRPLDIFTRAANRNSCVWLGACSAVSGERPCWQWIWNGASNRVANDNGAVAMEQRVRESKLLTPTIISGNMSSIGELTKKFYKDKQVTMSEEKDECRTDLLACLEQLRKAKAGPPLVVLGGLSGRLDHTLATLHSLVQVSQQASGSSPSAPVYVLDGDNLVCVLPKGTHRYALDRAHLTDVVGIIPICQSETRVTTRGFRWNLENAPLCFGSLISTSNELASDEVTITTSAPVIFTVELLSSVTGLTEPP</sequence>
<dbReference type="Pfam" id="PF04265">
    <property type="entry name" value="TPK_B1_binding"/>
    <property type="match status" value="1"/>
</dbReference>
<dbReference type="CDD" id="cd07995">
    <property type="entry name" value="TPK"/>
    <property type="match status" value="1"/>
</dbReference>
<gene>
    <name evidence="6" type="ORF">PMAYCL1PPCAC_11380</name>
</gene>